<sequence>MNILVDIGFRAASASLCVSFGRRVWSGLAARQIQSWQRPSIFDLFQERKPPVYQRDAEPVGFWMQICLQGGAAAMGLVSAIVGWHPNG</sequence>
<reference evidence="1 2" key="1">
    <citation type="submission" date="2020-09" db="EMBL/GenBank/DDBJ databases">
        <title>Complete genomes of bradyrhizobia occurring on native shrubby legumes in Australia.</title>
        <authorList>
            <person name="Lafay B."/>
        </authorList>
    </citation>
    <scope>NUCLEOTIDE SEQUENCE [LARGE SCALE GENOMIC DNA]</scope>
    <source>
        <strain evidence="1 2">BDV5040</strain>
    </source>
</reference>
<evidence type="ECO:0000313" key="2">
    <source>
        <dbReference type="Proteomes" id="UP000594621"/>
    </source>
</evidence>
<gene>
    <name evidence="1" type="ORF">IC761_10980</name>
</gene>
<dbReference type="Proteomes" id="UP000594621">
    <property type="component" value="Chromosome"/>
</dbReference>
<evidence type="ECO:0000313" key="1">
    <source>
        <dbReference type="EMBL" id="QPF93749.1"/>
    </source>
</evidence>
<protein>
    <submittedName>
        <fullName evidence="1">Uncharacterized protein</fullName>
    </submittedName>
</protein>
<dbReference type="AlphaFoldDB" id="A0A7S9H1J6"/>
<accession>A0A7S9H1J6</accession>
<proteinExistence type="predicted"/>
<organism evidence="1 2">
    <name type="scientific">Bradyrhizobium commune</name>
    <dbReference type="NCBI Taxonomy" id="83627"/>
    <lineage>
        <taxon>Bacteria</taxon>
        <taxon>Pseudomonadati</taxon>
        <taxon>Pseudomonadota</taxon>
        <taxon>Alphaproteobacteria</taxon>
        <taxon>Hyphomicrobiales</taxon>
        <taxon>Nitrobacteraceae</taxon>
        <taxon>Bradyrhizobium</taxon>
    </lineage>
</organism>
<keyword evidence="2" id="KW-1185">Reference proteome</keyword>
<dbReference type="EMBL" id="CP061379">
    <property type="protein sequence ID" value="QPF93749.1"/>
    <property type="molecule type" value="Genomic_DNA"/>
</dbReference>
<name>A0A7S9H1J6_9BRAD</name>
<dbReference type="RefSeq" id="WP_195803256.1">
    <property type="nucleotide sequence ID" value="NZ_CP061379.1"/>
</dbReference>
<dbReference type="KEGG" id="bcou:IC761_10980"/>